<evidence type="ECO:0000313" key="3">
    <source>
        <dbReference type="EMBL" id="CAB3219705.1"/>
    </source>
</evidence>
<feature type="chain" id="PRO_5035906176" description="C-type lectin domain-containing protein" evidence="1">
    <location>
        <begin position="25"/>
        <end position="300"/>
    </location>
</feature>
<dbReference type="InterPro" id="IPR016187">
    <property type="entry name" value="CTDL_fold"/>
</dbReference>
<dbReference type="InterPro" id="IPR016186">
    <property type="entry name" value="C-type_lectin-like/link_sf"/>
</dbReference>
<dbReference type="CDD" id="cd00037">
    <property type="entry name" value="CLECT"/>
    <property type="match status" value="2"/>
</dbReference>
<dbReference type="InterPro" id="IPR050111">
    <property type="entry name" value="C-type_lectin/snaclec_domain"/>
</dbReference>
<evidence type="ECO:0000259" key="2">
    <source>
        <dbReference type="PROSITE" id="PS50041"/>
    </source>
</evidence>
<name>A0A8S0YL87_ARCPL</name>
<feature type="signal peptide" evidence="1">
    <location>
        <begin position="1"/>
        <end position="24"/>
    </location>
</feature>
<dbReference type="Pfam" id="PF00059">
    <property type="entry name" value="Lectin_C"/>
    <property type="match status" value="2"/>
</dbReference>
<comment type="caution">
    <text evidence="3">The sequence shown here is derived from an EMBL/GenBank/DDBJ whole genome shotgun (WGS) entry which is preliminary data.</text>
</comment>
<keyword evidence="4" id="KW-1185">Reference proteome</keyword>
<dbReference type="PROSITE" id="PS50041">
    <property type="entry name" value="C_TYPE_LECTIN_2"/>
    <property type="match status" value="1"/>
</dbReference>
<sequence>MLHSIYAVFLWAIVLSVTIDIVETKYVYRPEIQRWVSQKKIVATWQNAKQKCKKEDAIFASPIDAEILKIMKYYIEANNYSTPYFLGFKAIHHVDGDVQFLSVEGVDLYDMPDTALDMIEKIDPFEGECLSMDSQNIRAVSCELRLPYICYTNVTANGTTNITSTTKKVERSSCGTGYTLYPTGCYKAHYVYQSFRNAKRTCEGEGGNLVVLNDAEEANIVKDLHSQPPLNVSKWIGLEDQSRMGDWQSIKGNHLVIIYSKWADSTFTQHCGVIQTDGLINDFKCGNKIPFICEQDQQSS</sequence>
<dbReference type="SUPFAM" id="SSF56436">
    <property type="entry name" value="C-type lectin-like"/>
    <property type="match status" value="2"/>
</dbReference>
<dbReference type="Proteomes" id="UP000494106">
    <property type="component" value="Unassembled WGS sequence"/>
</dbReference>
<organism evidence="3 4">
    <name type="scientific">Arctia plantaginis</name>
    <name type="common">Wood tiger moth</name>
    <name type="synonym">Phalaena plantaginis</name>
    <dbReference type="NCBI Taxonomy" id="874455"/>
    <lineage>
        <taxon>Eukaryota</taxon>
        <taxon>Metazoa</taxon>
        <taxon>Ecdysozoa</taxon>
        <taxon>Arthropoda</taxon>
        <taxon>Hexapoda</taxon>
        <taxon>Insecta</taxon>
        <taxon>Pterygota</taxon>
        <taxon>Neoptera</taxon>
        <taxon>Endopterygota</taxon>
        <taxon>Lepidoptera</taxon>
        <taxon>Glossata</taxon>
        <taxon>Ditrysia</taxon>
        <taxon>Noctuoidea</taxon>
        <taxon>Erebidae</taxon>
        <taxon>Arctiinae</taxon>
        <taxon>Arctia</taxon>
    </lineage>
</organism>
<dbReference type="PANTHER" id="PTHR22803">
    <property type="entry name" value="MANNOSE, PHOSPHOLIPASE, LECTIN RECEPTOR RELATED"/>
    <property type="match status" value="1"/>
</dbReference>
<dbReference type="EMBL" id="CADEBC010000002">
    <property type="protein sequence ID" value="CAB3219705.1"/>
    <property type="molecule type" value="Genomic_DNA"/>
</dbReference>
<dbReference type="InterPro" id="IPR001304">
    <property type="entry name" value="C-type_lectin-like"/>
</dbReference>
<feature type="domain" description="C-type lectin" evidence="2">
    <location>
        <begin position="181"/>
        <end position="294"/>
    </location>
</feature>
<dbReference type="Gene3D" id="3.10.100.10">
    <property type="entry name" value="Mannose-Binding Protein A, subunit A"/>
    <property type="match status" value="2"/>
</dbReference>
<proteinExistence type="predicted"/>
<evidence type="ECO:0000313" key="4">
    <source>
        <dbReference type="Proteomes" id="UP000494106"/>
    </source>
</evidence>
<dbReference type="AlphaFoldDB" id="A0A8S0YL87"/>
<keyword evidence="1" id="KW-0732">Signal</keyword>
<dbReference type="SMART" id="SM00034">
    <property type="entry name" value="CLECT"/>
    <property type="match status" value="2"/>
</dbReference>
<evidence type="ECO:0000256" key="1">
    <source>
        <dbReference type="SAM" id="SignalP"/>
    </source>
</evidence>
<accession>A0A8S0YL87</accession>
<protein>
    <recommendedName>
        <fullName evidence="2">C-type lectin domain-containing protein</fullName>
    </recommendedName>
</protein>
<gene>
    <name evidence="3" type="ORF">APLA_LOCUS20</name>
</gene>
<dbReference type="OrthoDB" id="7357196at2759"/>
<reference evidence="3 4" key="1">
    <citation type="submission" date="2020-04" db="EMBL/GenBank/DDBJ databases">
        <authorList>
            <person name="Wallbank WR R."/>
            <person name="Pardo Diaz C."/>
            <person name="Kozak K."/>
            <person name="Martin S."/>
            <person name="Jiggins C."/>
            <person name="Moest M."/>
            <person name="Warren A I."/>
            <person name="Byers J.R.P. K."/>
            <person name="Montejo-Kovacevich G."/>
            <person name="Yen C E."/>
        </authorList>
    </citation>
    <scope>NUCLEOTIDE SEQUENCE [LARGE SCALE GENOMIC DNA]</scope>
</reference>